<dbReference type="EMBL" id="DS985244">
    <property type="protein sequence ID" value="EDV26014.1"/>
    <property type="molecule type" value="Genomic_DNA"/>
</dbReference>
<accession>B3RVK8</accession>
<feature type="region of interest" description="Disordered" evidence="2">
    <location>
        <begin position="1"/>
        <end position="42"/>
    </location>
</feature>
<dbReference type="eggNOG" id="KOG4821">
    <property type="taxonomic scope" value="Eukaryota"/>
</dbReference>
<dbReference type="PhylomeDB" id="B3RVK8"/>
<protein>
    <submittedName>
        <fullName evidence="4">Uncharacterized protein</fullName>
    </submittedName>
</protein>
<name>B3RVK8_TRIAD</name>
<dbReference type="Gene3D" id="1.20.1530.20">
    <property type="match status" value="1"/>
</dbReference>
<feature type="transmembrane region" description="Helical" evidence="3">
    <location>
        <begin position="234"/>
        <end position="256"/>
    </location>
</feature>
<feature type="compositionally biased region" description="Polar residues" evidence="2">
    <location>
        <begin position="327"/>
        <end position="353"/>
    </location>
</feature>
<dbReference type="CTD" id="6752763"/>
<evidence type="ECO:0000313" key="5">
    <source>
        <dbReference type="Proteomes" id="UP000009022"/>
    </source>
</evidence>
<dbReference type="Proteomes" id="UP000009022">
    <property type="component" value="Unassembled WGS sequence"/>
</dbReference>
<reference evidence="4 5" key="1">
    <citation type="journal article" date="2008" name="Nature">
        <title>The Trichoplax genome and the nature of placozoans.</title>
        <authorList>
            <person name="Srivastava M."/>
            <person name="Begovic E."/>
            <person name="Chapman J."/>
            <person name="Putnam N.H."/>
            <person name="Hellsten U."/>
            <person name="Kawashima T."/>
            <person name="Kuo A."/>
            <person name="Mitros T."/>
            <person name="Salamov A."/>
            <person name="Carpenter M.L."/>
            <person name="Signorovitch A.Y."/>
            <person name="Moreno M.A."/>
            <person name="Kamm K."/>
            <person name="Grimwood J."/>
            <person name="Schmutz J."/>
            <person name="Shapiro H."/>
            <person name="Grigoriev I.V."/>
            <person name="Buss L.W."/>
            <person name="Schierwater B."/>
            <person name="Dellaporta S.L."/>
            <person name="Rokhsar D.S."/>
        </authorList>
    </citation>
    <scope>NUCLEOTIDE SEQUENCE [LARGE SCALE GENOMIC DNA]</scope>
    <source>
        <strain evidence="4 5">Grell-BS-1999</strain>
    </source>
</reference>
<organism evidence="4 5">
    <name type="scientific">Trichoplax adhaerens</name>
    <name type="common">Trichoplax reptans</name>
    <dbReference type="NCBI Taxonomy" id="10228"/>
    <lineage>
        <taxon>Eukaryota</taxon>
        <taxon>Metazoa</taxon>
        <taxon>Placozoa</taxon>
        <taxon>Uniplacotomia</taxon>
        <taxon>Trichoplacea</taxon>
        <taxon>Trichoplacidae</taxon>
        <taxon>Trichoplax</taxon>
    </lineage>
</organism>
<feature type="transmembrane region" description="Helical" evidence="3">
    <location>
        <begin position="53"/>
        <end position="72"/>
    </location>
</feature>
<sequence length="353" mass="38492">MAVDDDNRHDSAAIDHNHVDGDRKSANEINHDDEKKPEQNQPLTRRQRISSILFAYHLPIGLIVLLIFGILVPQPGAYLSQTPLQYICIVYIFLNSGLKLKTDDLLKALKSFRASLWGLLSIFLVTSVIGTKLTSLLPYLPPTTANYTNTSRNIDNASSNILGPADFSIGLQIFFCCPCTISSGVLMAGQAGGNYALAVMLTVTSNVLGAFLSPLIVAWLTIVNSSITPADIGILIRNLTLTVLLPLLVGKALSYIKVVAKYVKKYSNLSKLTSSFALIIIPWMKGLMTVSVVIAHMTQILADSLVVAKWSKYGREEKEVQEEDTNKPISQDDVNVSPTDGSTKHGSIYVSTV</sequence>
<feature type="transmembrane region" description="Helical" evidence="3">
    <location>
        <begin position="276"/>
        <end position="297"/>
    </location>
</feature>
<proteinExistence type="inferred from homology"/>
<dbReference type="InterPro" id="IPR016833">
    <property type="entry name" value="Put_Na-Bile_cotransptr"/>
</dbReference>
<feature type="region of interest" description="Disordered" evidence="2">
    <location>
        <begin position="318"/>
        <end position="353"/>
    </location>
</feature>
<dbReference type="OrthoDB" id="188035at2759"/>
<keyword evidence="3" id="KW-1133">Transmembrane helix</keyword>
<dbReference type="HOGENOM" id="CLU_786039_0_0_1"/>
<feature type="transmembrane region" description="Helical" evidence="3">
    <location>
        <begin position="114"/>
        <end position="133"/>
    </location>
</feature>
<dbReference type="PANTHER" id="PTHR18640:SF10">
    <property type="entry name" value="SODIUM_METABOLITE COTRANSPORTER BASS4, CHLOROPLASTIC-RELATED"/>
    <property type="match status" value="1"/>
</dbReference>
<dbReference type="Pfam" id="PF13593">
    <property type="entry name" value="SBF_like"/>
    <property type="match status" value="1"/>
</dbReference>
<dbReference type="RefSeq" id="XP_002112047.1">
    <property type="nucleotide sequence ID" value="XM_002112011.1"/>
</dbReference>
<dbReference type="AlphaFoldDB" id="B3RVK8"/>
<dbReference type="InParanoid" id="B3RVK8"/>
<keyword evidence="3" id="KW-0472">Membrane</keyword>
<feature type="compositionally biased region" description="Basic and acidic residues" evidence="2">
    <location>
        <begin position="1"/>
        <end position="38"/>
    </location>
</feature>
<dbReference type="GeneID" id="6752763"/>
<evidence type="ECO:0000313" key="4">
    <source>
        <dbReference type="EMBL" id="EDV26014.1"/>
    </source>
</evidence>
<dbReference type="PANTHER" id="PTHR18640">
    <property type="entry name" value="SOLUTE CARRIER FAMILY 10 MEMBER 7"/>
    <property type="match status" value="1"/>
</dbReference>
<dbReference type="InterPro" id="IPR038770">
    <property type="entry name" value="Na+/solute_symporter_sf"/>
</dbReference>
<dbReference type="KEGG" id="tad:TRIADDRAFT_55688"/>
<evidence type="ECO:0000256" key="1">
    <source>
        <dbReference type="ARBA" id="ARBA00006528"/>
    </source>
</evidence>
<feature type="transmembrane region" description="Helical" evidence="3">
    <location>
        <begin position="195"/>
        <end position="222"/>
    </location>
</feature>
<feature type="transmembrane region" description="Helical" evidence="3">
    <location>
        <begin position="169"/>
        <end position="188"/>
    </location>
</feature>
<evidence type="ECO:0000256" key="2">
    <source>
        <dbReference type="SAM" id="MobiDB-lite"/>
    </source>
</evidence>
<keyword evidence="3" id="KW-0812">Transmembrane</keyword>
<gene>
    <name evidence="4" type="ORF">TRIADDRAFT_55688</name>
</gene>
<evidence type="ECO:0000256" key="3">
    <source>
        <dbReference type="SAM" id="Phobius"/>
    </source>
</evidence>
<keyword evidence="5" id="KW-1185">Reference proteome</keyword>
<comment type="similarity">
    <text evidence="1">Belongs to the bile acid:sodium symporter (BASS) (TC 2.A.28) family.</text>
</comment>